<comment type="caution">
    <text evidence="1">The sequence shown here is derived from an EMBL/GenBank/DDBJ whole genome shotgun (WGS) entry which is preliminary data.</text>
</comment>
<dbReference type="Proteomes" id="UP000093694">
    <property type="component" value="Unassembled WGS sequence"/>
</dbReference>
<dbReference type="GO" id="GO:0102036">
    <property type="term" value="F:methyltetrahydrofolate:corrinoid/iron-sulfur protein methyltransferase activity"/>
    <property type="evidence" value="ECO:0007669"/>
    <property type="project" value="UniProtKB-EC"/>
</dbReference>
<dbReference type="EC" id="2.1.1.258" evidence="1"/>
<dbReference type="SUPFAM" id="SSF51717">
    <property type="entry name" value="Dihydropteroate synthetase-like"/>
    <property type="match status" value="1"/>
</dbReference>
<keyword evidence="1" id="KW-0808">Transferase</keyword>
<keyword evidence="1" id="KW-0489">Methyltransferase</keyword>
<accession>A0ABX2WQF7</accession>
<proteinExistence type="predicted"/>
<dbReference type="EMBL" id="LROR01000084">
    <property type="protein sequence ID" value="OBR90995.1"/>
    <property type="molecule type" value="Genomic_DNA"/>
</dbReference>
<dbReference type="Gene3D" id="3.20.20.20">
    <property type="entry name" value="Dihydropteroate synthase-like"/>
    <property type="match status" value="1"/>
</dbReference>
<gene>
    <name evidence="1" type="primary">acsE_3</name>
    <name evidence="1" type="ORF">CLCOS_37290</name>
</gene>
<organism evidence="1 2">
    <name type="scientific">Clostridium coskatii</name>
    <dbReference type="NCBI Taxonomy" id="1705578"/>
    <lineage>
        <taxon>Bacteria</taxon>
        <taxon>Bacillati</taxon>
        <taxon>Bacillota</taxon>
        <taxon>Clostridia</taxon>
        <taxon>Eubacteriales</taxon>
        <taxon>Clostridiaceae</taxon>
        <taxon>Clostridium</taxon>
    </lineage>
</organism>
<protein>
    <submittedName>
        <fullName evidence="1">5-methyltetrahydrofolate:corrinoid/iron-sulfur protein co-methyltransferase</fullName>
        <ecNumber evidence="1">2.1.1.258</ecNumber>
    </submittedName>
</protein>
<dbReference type="InterPro" id="IPR011005">
    <property type="entry name" value="Dihydropteroate_synth-like_sf"/>
</dbReference>
<dbReference type="GO" id="GO:0032259">
    <property type="term" value="P:methylation"/>
    <property type="evidence" value="ECO:0007669"/>
    <property type="project" value="UniProtKB-KW"/>
</dbReference>
<reference evidence="1 2" key="1">
    <citation type="journal article" date="2016" name="Front. Microbiol.">
        <title>Industrial Acetogenic Biocatalysts: A Comparative Metabolic and Genomic Analysis.</title>
        <authorList>
            <person name="Bengelsdorf F."/>
            <person name="Poehlein A."/>
            <person name="Sonja S."/>
            <person name="Erz C."/>
            <person name="Hummel T."/>
            <person name="Hoffmeister S."/>
            <person name="Daniel R."/>
            <person name="Durre P."/>
        </authorList>
    </citation>
    <scope>NUCLEOTIDE SEQUENCE [LARGE SCALE GENOMIC DNA]</scope>
    <source>
        <strain evidence="1 2">PTA-10522</strain>
    </source>
</reference>
<sequence length="93" mass="10446">MVTEVMKKIKELYPTIHVVGAVSNISFNIPARKIVNQAFAVLAMNAGMDSFILDPLNQDLIGMLFATEALLGEDEYCMEYIRAYREGIFGKKK</sequence>
<evidence type="ECO:0000313" key="2">
    <source>
        <dbReference type="Proteomes" id="UP000093694"/>
    </source>
</evidence>
<evidence type="ECO:0000313" key="1">
    <source>
        <dbReference type="EMBL" id="OBR90995.1"/>
    </source>
</evidence>
<name>A0ABX2WQF7_9CLOT</name>
<keyword evidence="2" id="KW-1185">Reference proteome</keyword>